<sequence>MNTHDLIHPKKVIFSSLICRYLWFCLMLILKRLHIYINVIVVLLFIISVSSSYGQNSVYKHFTSEDGLSHDITYQIIQDSKGYIWIGTDDGLVKYDGKEFRVFGTEKGLKSSFAIDIIEDVSNEEYLIATWGRGIHVLKNDSIVKKETRTTDYTKVNKIFKLNDTLVYGITNSSKQLFYNLKTGETITQYLGFDHQELLLKTKNNFTNVIQDINQEFIDGKLFIFDSELNSSSKTQLNGVYSYQNFKCQKEHFKEVNNKRIHALTKSNGYFVMSSYTTLFFYDGKRLVDQREINLKQGKIIQLQVDENNVYFVFINKENGLRELYCYDVKNDFLTNVSSKVLMKGSVSDFMFDKEGSLWVTTYGDGVYQILDIDNTFYDKNYFINPDLRDVGVCGGAIVTMAPNIIYTIHEENKIETQKIPFHTESFQILEDKRIDIIAPNRARGSYKEVTRDYTIKNKNCLEFSFKVGDKLVEVSGASFRIMYKEEVLKTEMFHPVEGAYVKTAVIYKDEVYVVFAHQGIYKLNVSTGELILWNEKLGIESSMFNDIIIDDKFLWVAANDGVYRVFEERIEHFTTKNGLLSNFVNDLFVDTHGVLWVGTQKGLNVFNKEKFYTIDKNLGQRSSSIKKITEYNSYLYAAGSKGLFKYDNLQAFTPVLNTNLKVFQKEAQFVISAINFTNPSTVRVQYKLNNDSWVETSAKEIDFKKLTQDAYQLVFRFKDGISDWSYTKPYKFKITAPWYKQLWFYVLLILGVASLIVVLVYTQLVRARKKNRVFQKILLERETLQKDLKNVRHQIARDFHDDLGNKLASISMLSNLSIKKTTKEHELYPNLNQIHKDANFLYAGMRDFVWSLDYNNNKLIEVQMYLNDFGEKLFEYANINFKSINNVAKSDVVLPHYWNKQLVLVFKEAMTNVLKHSKATEVLFTVFLKEDVLEITLKDDGVGFNLDNSGRKNGLQNMKERVKSINGDLSFKTENGCEVCFKGIISK</sequence>
<dbReference type="Proteomes" id="UP001497527">
    <property type="component" value="Unassembled WGS sequence"/>
</dbReference>
<keyword evidence="4" id="KW-0472">Membrane</keyword>
<dbReference type="Gene3D" id="2.130.10.10">
    <property type="entry name" value="YVTN repeat-like/Quinoprotein amine dehydrogenase"/>
    <property type="match status" value="3"/>
</dbReference>
<feature type="transmembrane region" description="Helical" evidence="4">
    <location>
        <begin position="35"/>
        <end position="54"/>
    </location>
</feature>
<dbReference type="InterPro" id="IPR003594">
    <property type="entry name" value="HATPase_dom"/>
</dbReference>
<keyword evidence="4" id="KW-1133">Transmembrane helix</keyword>
<dbReference type="Pfam" id="PF07730">
    <property type="entry name" value="HisKA_3"/>
    <property type="match status" value="1"/>
</dbReference>
<dbReference type="SUPFAM" id="SSF55874">
    <property type="entry name" value="ATPase domain of HSP90 chaperone/DNA topoisomerase II/histidine kinase"/>
    <property type="match status" value="1"/>
</dbReference>
<gene>
    <name evidence="7" type="ORF">T190423A01A_40096</name>
</gene>
<feature type="domain" description="Histidine kinase/HSP90-like ATPase" evidence="5">
    <location>
        <begin position="901"/>
        <end position="982"/>
    </location>
</feature>
<organism evidence="7 8">
    <name type="scientific">Tenacibaculum polynesiense</name>
    <dbReference type="NCBI Taxonomy" id="3137857"/>
    <lineage>
        <taxon>Bacteria</taxon>
        <taxon>Pseudomonadati</taxon>
        <taxon>Bacteroidota</taxon>
        <taxon>Flavobacteriia</taxon>
        <taxon>Flavobacteriales</taxon>
        <taxon>Flavobacteriaceae</taxon>
        <taxon>Tenacibaculum</taxon>
    </lineage>
</organism>
<evidence type="ECO:0000259" key="5">
    <source>
        <dbReference type="Pfam" id="PF02518"/>
    </source>
</evidence>
<dbReference type="SUPFAM" id="SSF82171">
    <property type="entry name" value="DPP6 N-terminal domain-like"/>
    <property type="match status" value="1"/>
</dbReference>
<dbReference type="SUPFAM" id="SSF50998">
    <property type="entry name" value="Quinoprotein alcohol dehydrogenase-like"/>
    <property type="match status" value="1"/>
</dbReference>
<dbReference type="InterPro" id="IPR015943">
    <property type="entry name" value="WD40/YVTN_repeat-like_dom_sf"/>
</dbReference>
<reference evidence="7 8" key="1">
    <citation type="submission" date="2024-05" db="EMBL/GenBank/DDBJ databases">
        <authorList>
            <person name="Duchaud E."/>
        </authorList>
    </citation>
    <scope>NUCLEOTIDE SEQUENCE [LARGE SCALE GENOMIC DNA]</scope>
    <source>
        <strain evidence="7">Ena-SAMPLE-TAB-13-05-2024-13:56:06:370-140308</strain>
    </source>
</reference>
<dbReference type="InterPro" id="IPR050482">
    <property type="entry name" value="Sensor_HK_TwoCompSys"/>
</dbReference>
<evidence type="ECO:0000256" key="1">
    <source>
        <dbReference type="ARBA" id="ARBA00022679"/>
    </source>
</evidence>
<keyword evidence="3" id="KW-0902">Two-component regulatory system</keyword>
<protein>
    <submittedName>
        <fullName evidence="7">Two component regulator with propeller domain</fullName>
    </submittedName>
</protein>
<dbReference type="InterPro" id="IPR036890">
    <property type="entry name" value="HATPase_C_sf"/>
</dbReference>
<evidence type="ECO:0000313" key="8">
    <source>
        <dbReference type="Proteomes" id="UP001497527"/>
    </source>
</evidence>
<dbReference type="EMBL" id="CAXJIO010000013">
    <property type="protein sequence ID" value="CAL2103503.1"/>
    <property type="molecule type" value="Genomic_DNA"/>
</dbReference>
<dbReference type="Gene3D" id="3.30.565.10">
    <property type="entry name" value="Histidine kinase-like ATPase, C-terminal domain"/>
    <property type="match status" value="1"/>
</dbReference>
<dbReference type="InterPro" id="IPR011110">
    <property type="entry name" value="Reg_prop"/>
</dbReference>
<dbReference type="CDD" id="cd16917">
    <property type="entry name" value="HATPase_UhpB-NarQ-NarX-like"/>
    <property type="match status" value="1"/>
</dbReference>
<keyword evidence="4" id="KW-0812">Transmembrane</keyword>
<accession>A0ABM9PDA3</accession>
<keyword evidence="1" id="KW-0808">Transferase</keyword>
<feature type="domain" description="Signal transduction histidine kinase subgroup 3 dimerisation and phosphoacceptor" evidence="6">
    <location>
        <begin position="793"/>
        <end position="853"/>
    </location>
</feature>
<dbReference type="PANTHER" id="PTHR24421">
    <property type="entry name" value="NITRATE/NITRITE SENSOR PROTEIN NARX-RELATED"/>
    <property type="match status" value="1"/>
</dbReference>
<feature type="transmembrane region" description="Helical" evidence="4">
    <location>
        <begin position="12"/>
        <end position="30"/>
    </location>
</feature>
<keyword evidence="8" id="KW-1185">Reference proteome</keyword>
<feature type="transmembrane region" description="Helical" evidence="4">
    <location>
        <begin position="743"/>
        <end position="763"/>
    </location>
</feature>
<dbReference type="InterPro" id="IPR011712">
    <property type="entry name" value="Sig_transdc_His_kin_sub3_dim/P"/>
</dbReference>
<evidence type="ECO:0000256" key="4">
    <source>
        <dbReference type="SAM" id="Phobius"/>
    </source>
</evidence>
<keyword evidence="2" id="KW-0418">Kinase</keyword>
<dbReference type="InterPro" id="IPR011047">
    <property type="entry name" value="Quinoprotein_ADH-like_sf"/>
</dbReference>
<evidence type="ECO:0000259" key="6">
    <source>
        <dbReference type="Pfam" id="PF07730"/>
    </source>
</evidence>
<evidence type="ECO:0000256" key="3">
    <source>
        <dbReference type="ARBA" id="ARBA00023012"/>
    </source>
</evidence>
<name>A0ABM9PDA3_9FLAO</name>
<dbReference type="Gene3D" id="1.20.5.1930">
    <property type="match status" value="1"/>
</dbReference>
<comment type="caution">
    <text evidence="7">The sequence shown here is derived from an EMBL/GenBank/DDBJ whole genome shotgun (WGS) entry which is preliminary data.</text>
</comment>
<evidence type="ECO:0000313" key="7">
    <source>
        <dbReference type="EMBL" id="CAL2103503.1"/>
    </source>
</evidence>
<dbReference type="Pfam" id="PF02518">
    <property type="entry name" value="HATPase_c"/>
    <property type="match status" value="1"/>
</dbReference>
<evidence type="ECO:0000256" key="2">
    <source>
        <dbReference type="ARBA" id="ARBA00022777"/>
    </source>
</evidence>
<dbReference type="RefSeq" id="WP_348717709.1">
    <property type="nucleotide sequence ID" value="NZ_CAXJIO010000013.1"/>
</dbReference>
<proteinExistence type="predicted"/>
<dbReference type="Pfam" id="PF07494">
    <property type="entry name" value="Reg_prop"/>
    <property type="match status" value="2"/>
</dbReference>
<dbReference type="SUPFAM" id="SSF63829">
    <property type="entry name" value="Calcium-dependent phosphotriesterase"/>
    <property type="match status" value="1"/>
</dbReference>